<keyword evidence="1" id="KW-0732">Signal</keyword>
<feature type="signal peptide" evidence="1">
    <location>
        <begin position="1"/>
        <end position="27"/>
    </location>
</feature>
<evidence type="ECO:0008006" key="3">
    <source>
        <dbReference type="Google" id="ProtNLM"/>
    </source>
</evidence>
<proteinExistence type="predicted"/>
<evidence type="ECO:0000313" key="2">
    <source>
        <dbReference type="EMBL" id="CDW42199.1"/>
    </source>
</evidence>
<dbReference type="AlphaFoldDB" id="A0A0K2UVC8"/>
<organism evidence="2">
    <name type="scientific">Lepeophtheirus salmonis</name>
    <name type="common">Salmon louse</name>
    <name type="synonym">Caligus salmonis</name>
    <dbReference type="NCBI Taxonomy" id="72036"/>
    <lineage>
        <taxon>Eukaryota</taxon>
        <taxon>Metazoa</taxon>
        <taxon>Ecdysozoa</taxon>
        <taxon>Arthropoda</taxon>
        <taxon>Crustacea</taxon>
        <taxon>Multicrustacea</taxon>
        <taxon>Hexanauplia</taxon>
        <taxon>Copepoda</taxon>
        <taxon>Siphonostomatoida</taxon>
        <taxon>Caligidae</taxon>
        <taxon>Lepeophtheirus</taxon>
    </lineage>
</organism>
<sequence length="73" mass="8526">MRVLNLVQIFLFSLIKMASINIKSVKCEVVHCYSYNNSSISNLTLSKEHDHLKESPRLAFRFTLNRMKPIKTQ</sequence>
<dbReference type="EMBL" id="HACA01024838">
    <property type="protein sequence ID" value="CDW42199.1"/>
    <property type="molecule type" value="Transcribed_RNA"/>
</dbReference>
<protein>
    <recommendedName>
        <fullName evidence="3">Secreted protein</fullName>
    </recommendedName>
</protein>
<accession>A0A0K2UVC8</accession>
<name>A0A0K2UVC8_LEPSM</name>
<reference evidence="2" key="1">
    <citation type="submission" date="2014-05" db="EMBL/GenBank/DDBJ databases">
        <authorList>
            <person name="Chronopoulou M."/>
        </authorList>
    </citation>
    <scope>NUCLEOTIDE SEQUENCE</scope>
    <source>
        <tissue evidence="2">Whole organism</tissue>
    </source>
</reference>
<feature type="chain" id="PRO_5005489019" description="Secreted protein" evidence="1">
    <location>
        <begin position="28"/>
        <end position="73"/>
    </location>
</feature>
<evidence type="ECO:0000256" key="1">
    <source>
        <dbReference type="SAM" id="SignalP"/>
    </source>
</evidence>